<dbReference type="Proteomes" id="UP000028725">
    <property type="component" value="Unassembled WGS sequence"/>
</dbReference>
<evidence type="ECO:0008006" key="3">
    <source>
        <dbReference type="Google" id="ProtNLM"/>
    </source>
</evidence>
<dbReference type="AlphaFoldDB" id="A0A085WHG1"/>
<dbReference type="RefSeq" id="WP_157232104.1">
    <property type="nucleotide sequence ID" value="NZ_JMCB01000008.1"/>
</dbReference>
<accession>A0A085WHG1</accession>
<evidence type="ECO:0000313" key="1">
    <source>
        <dbReference type="EMBL" id="KFE67124.1"/>
    </source>
</evidence>
<dbReference type="STRING" id="394096.DB31_8477"/>
<gene>
    <name evidence="1" type="ORF">DB31_8477</name>
</gene>
<dbReference type="OrthoDB" id="5512324at2"/>
<organism evidence="1 2">
    <name type="scientific">Hyalangium minutum</name>
    <dbReference type="NCBI Taxonomy" id="394096"/>
    <lineage>
        <taxon>Bacteria</taxon>
        <taxon>Pseudomonadati</taxon>
        <taxon>Myxococcota</taxon>
        <taxon>Myxococcia</taxon>
        <taxon>Myxococcales</taxon>
        <taxon>Cystobacterineae</taxon>
        <taxon>Archangiaceae</taxon>
        <taxon>Hyalangium</taxon>
    </lineage>
</organism>
<name>A0A085WHG1_9BACT</name>
<dbReference type="EMBL" id="JMCB01000008">
    <property type="protein sequence ID" value="KFE67124.1"/>
    <property type="molecule type" value="Genomic_DNA"/>
</dbReference>
<comment type="caution">
    <text evidence="1">The sequence shown here is derived from an EMBL/GenBank/DDBJ whole genome shotgun (WGS) entry which is preliminary data.</text>
</comment>
<protein>
    <recommendedName>
        <fullName evidence="3">PDZ domain-containing protein</fullName>
    </recommendedName>
</protein>
<proteinExistence type="predicted"/>
<evidence type="ECO:0000313" key="2">
    <source>
        <dbReference type="Proteomes" id="UP000028725"/>
    </source>
</evidence>
<keyword evidence="2" id="KW-1185">Reference proteome</keyword>
<sequence>MGALLLLALTGAACSSGYKIQRDVPAELSASAVMVYPFQFRWPERAYRSFELSQRLIDVALAEAGERALFFGPSEFKVYRPDDNNAWAASTAVPLLVPYSVRPEQALVLRSWAERRVQSGQRELLDDKGRPMGQSTVEETTYLGHVEVLHPSTQRRVLEISGEVQADPFAERTDDGADPAPELTVLMEKLTRQALQALKEHLHAPRAPSPAPATVASIPWQAFEYADEGRPAHVGALASMDPLDAELLRQQRLRFANPGVETPVLDRLARLPAGLYVLSSPEGGKLSVGDLLLQVDGQPALPQVLARTRLAPTPAQIQIRRAAGGTFQILLP</sequence>
<reference evidence="1 2" key="1">
    <citation type="submission" date="2014-04" db="EMBL/GenBank/DDBJ databases">
        <title>Genome assembly of Hyalangium minutum DSM 14724.</title>
        <authorList>
            <person name="Sharma G."/>
            <person name="Subramanian S."/>
        </authorList>
    </citation>
    <scope>NUCLEOTIDE SEQUENCE [LARGE SCALE GENOMIC DNA]</scope>
    <source>
        <strain evidence="1 2">DSM 14724</strain>
    </source>
</reference>